<dbReference type="PROSITE" id="PS50043">
    <property type="entry name" value="HTH_LUXR_2"/>
    <property type="match status" value="1"/>
</dbReference>
<organism evidence="5 6">
    <name type="scientific">Paracidovorax wautersii</name>
    <dbReference type="NCBI Taxonomy" id="1177982"/>
    <lineage>
        <taxon>Bacteria</taxon>
        <taxon>Pseudomonadati</taxon>
        <taxon>Pseudomonadota</taxon>
        <taxon>Betaproteobacteria</taxon>
        <taxon>Burkholderiales</taxon>
        <taxon>Comamonadaceae</taxon>
        <taxon>Paracidovorax</taxon>
    </lineage>
</organism>
<protein>
    <submittedName>
        <fullName evidence="5">DNA-binding CsgD family transcriptional regulator</fullName>
    </submittedName>
</protein>
<dbReference type="Proteomes" id="UP001267710">
    <property type="component" value="Unassembled WGS sequence"/>
</dbReference>
<dbReference type="PANTHER" id="PTHR44688:SF16">
    <property type="entry name" value="DNA-BINDING TRANSCRIPTIONAL ACTIVATOR DEVR_DOSR"/>
    <property type="match status" value="1"/>
</dbReference>
<accession>A0ABU1IGK8</accession>
<dbReference type="PANTHER" id="PTHR44688">
    <property type="entry name" value="DNA-BINDING TRANSCRIPTIONAL ACTIVATOR DEVR_DOSR"/>
    <property type="match status" value="1"/>
</dbReference>
<dbReference type="EMBL" id="JAVIZX010000001">
    <property type="protein sequence ID" value="MDR6216355.1"/>
    <property type="molecule type" value="Genomic_DNA"/>
</dbReference>
<dbReference type="SUPFAM" id="SSF46894">
    <property type="entry name" value="C-terminal effector domain of the bipartite response regulators"/>
    <property type="match status" value="1"/>
</dbReference>
<dbReference type="InterPro" id="IPR016032">
    <property type="entry name" value="Sig_transdc_resp-reg_C-effctor"/>
</dbReference>
<sequence length="325" mass="36538">MPTSAPQDYSDLLLRLYGLSHEQTIEGFQDDALRLLQSIVPFDASMWGTARTSPAGIDVHTLHLFRKSPDMMAEYEAVKHQDSAAASLMNRKRGTVAVHGPTWHGRREERDIGQFLSRWKQNNNILTADNDVERRFVHWISLFRADPDQQCQQHELQLVHQLAPHLMQGLAINRRVHLQQRHPQSSVPCGTAIADLRGVIYHADAAFREMLRTEWPGWSGHTLPDPALTDFLQGQARHLGGTAVMSHHAEHGLLFLKSRRRCPADDLTPSEFRVAQLTAKGNTHKQVAALLQRSPATVRNQLQSAYDKLGVGHVAQLVEALRAAE</sequence>
<dbReference type="SMART" id="SM00421">
    <property type="entry name" value="HTH_LUXR"/>
    <property type="match status" value="1"/>
</dbReference>
<name>A0ABU1IGK8_9BURK</name>
<evidence type="ECO:0000259" key="4">
    <source>
        <dbReference type="PROSITE" id="PS50043"/>
    </source>
</evidence>
<dbReference type="CDD" id="cd06170">
    <property type="entry name" value="LuxR_C_like"/>
    <property type="match status" value="1"/>
</dbReference>
<keyword evidence="2 5" id="KW-0238">DNA-binding</keyword>
<comment type="caution">
    <text evidence="5">The sequence shown here is derived from an EMBL/GenBank/DDBJ whole genome shotgun (WGS) entry which is preliminary data.</text>
</comment>
<dbReference type="GO" id="GO:0003677">
    <property type="term" value="F:DNA binding"/>
    <property type="evidence" value="ECO:0007669"/>
    <property type="project" value="UniProtKB-KW"/>
</dbReference>
<keyword evidence="3" id="KW-0804">Transcription</keyword>
<keyword evidence="6" id="KW-1185">Reference proteome</keyword>
<dbReference type="Pfam" id="PF00196">
    <property type="entry name" value="GerE"/>
    <property type="match status" value="1"/>
</dbReference>
<dbReference type="Gene3D" id="1.10.10.10">
    <property type="entry name" value="Winged helix-like DNA-binding domain superfamily/Winged helix DNA-binding domain"/>
    <property type="match status" value="1"/>
</dbReference>
<evidence type="ECO:0000256" key="1">
    <source>
        <dbReference type="ARBA" id="ARBA00023015"/>
    </source>
</evidence>
<evidence type="ECO:0000256" key="3">
    <source>
        <dbReference type="ARBA" id="ARBA00023163"/>
    </source>
</evidence>
<proteinExistence type="predicted"/>
<dbReference type="InterPro" id="IPR000792">
    <property type="entry name" value="Tscrpt_reg_LuxR_C"/>
</dbReference>
<evidence type="ECO:0000313" key="5">
    <source>
        <dbReference type="EMBL" id="MDR6216355.1"/>
    </source>
</evidence>
<reference evidence="5 6" key="1">
    <citation type="submission" date="2023-08" db="EMBL/GenBank/DDBJ databases">
        <title>Functional and genomic diversity of the sorghum phyllosphere microbiome.</title>
        <authorList>
            <person name="Shade A."/>
        </authorList>
    </citation>
    <scope>NUCLEOTIDE SEQUENCE [LARGE SCALE GENOMIC DNA]</scope>
    <source>
        <strain evidence="5 6">SORGH_AS_0335</strain>
    </source>
</reference>
<dbReference type="PRINTS" id="PR00038">
    <property type="entry name" value="HTHLUXR"/>
</dbReference>
<feature type="domain" description="HTH luxR-type" evidence="4">
    <location>
        <begin position="260"/>
        <end position="325"/>
    </location>
</feature>
<dbReference type="RefSeq" id="WP_309831700.1">
    <property type="nucleotide sequence ID" value="NZ_JAVIZX010000001.1"/>
</dbReference>
<keyword evidence="1" id="KW-0805">Transcription regulation</keyword>
<evidence type="ECO:0000313" key="6">
    <source>
        <dbReference type="Proteomes" id="UP001267710"/>
    </source>
</evidence>
<gene>
    <name evidence="5" type="ORF">QE399_004044</name>
</gene>
<evidence type="ECO:0000256" key="2">
    <source>
        <dbReference type="ARBA" id="ARBA00023125"/>
    </source>
</evidence>
<dbReference type="InterPro" id="IPR036388">
    <property type="entry name" value="WH-like_DNA-bd_sf"/>
</dbReference>